<comment type="caution">
    <text evidence="1">The sequence shown here is derived from an EMBL/GenBank/DDBJ whole genome shotgun (WGS) entry which is preliminary data.</text>
</comment>
<name>A0A934J3H0_9BACL</name>
<gene>
    <name evidence="1" type="ORF">JFN88_12640</name>
</gene>
<organism evidence="1 2">
    <name type="scientific">Paenibacillus roseus</name>
    <dbReference type="NCBI Taxonomy" id="2798579"/>
    <lineage>
        <taxon>Bacteria</taxon>
        <taxon>Bacillati</taxon>
        <taxon>Bacillota</taxon>
        <taxon>Bacilli</taxon>
        <taxon>Bacillales</taxon>
        <taxon>Paenibacillaceae</taxon>
        <taxon>Paenibacillus</taxon>
    </lineage>
</organism>
<keyword evidence="2" id="KW-1185">Reference proteome</keyword>
<evidence type="ECO:0000313" key="2">
    <source>
        <dbReference type="Proteomes" id="UP000640274"/>
    </source>
</evidence>
<proteinExistence type="predicted"/>
<sequence length="72" mass="8194">MKELRCNKCKKKLGMILGAFSIQCPKCDELNESMLLDNEELAELIAFHLPLSSEKAFDFVNKITDGKEMTLK</sequence>
<dbReference type="RefSeq" id="WP_199019656.1">
    <property type="nucleotide sequence ID" value="NZ_JAELUP010000065.1"/>
</dbReference>
<reference evidence="1" key="1">
    <citation type="submission" date="2020-12" db="EMBL/GenBank/DDBJ databases">
        <authorList>
            <person name="Huq M.A."/>
        </authorList>
    </citation>
    <scope>NUCLEOTIDE SEQUENCE</scope>
    <source>
        <strain evidence="1">MAHUQ-46</strain>
    </source>
</reference>
<evidence type="ECO:0000313" key="1">
    <source>
        <dbReference type="EMBL" id="MBJ6362115.1"/>
    </source>
</evidence>
<protein>
    <submittedName>
        <fullName evidence="1">Uncharacterized protein</fullName>
    </submittedName>
</protein>
<dbReference type="EMBL" id="JAELUP010000065">
    <property type="protein sequence ID" value="MBJ6362115.1"/>
    <property type="molecule type" value="Genomic_DNA"/>
</dbReference>
<dbReference type="AlphaFoldDB" id="A0A934J3H0"/>
<dbReference type="Proteomes" id="UP000640274">
    <property type="component" value="Unassembled WGS sequence"/>
</dbReference>
<accession>A0A934J3H0</accession>